<proteinExistence type="predicted"/>
<dbReference type="EMBL" id="CM042882">
    <property type="protein sequence ID" value="KAI4382254.1"/>
    <property type="molecule type" value="Genomic_DNA"/>
</dbReference>
<organism evidence="1 2">
    <name type="scientific">Melastoma candidum</name>
    <dbReference type="NCBI Taxonomy" id="119954"/>
    <lineage>
        <taxon>Eukaryota</taxon>
        <taxon>Viridiplantae</taxon>
        <taxon>Streptophyta</taxon>
        <taxon>Embryophyta</taxon>
        <taxon>Tracheophyta</taxon>
        <taxon>Spermatophyta</taxon>
        <taxon>Magnoliopsida</taxon>
        <taxon>eudicotyledons</taxon>
        <taxon>Gunneridae</taxon>
        <taxon>Pentapetalae</taxon>
        <taxon>rosids</taxon>
        <taxon>malvids</taxon>
        <taxon>Myrtales</taxon>
        <taxon>Melastomataceae</taxon>
        <taxon>Melastomatoideae</taxon>
        <taxon>Melastomateae</taxon>
        <taxon>Melastoma</taxon>
    </lineage>
</organism>
<dbReference type="Proteomes" id="UP001057402">
    <property type="component" value="Chromosome 3"/>
</dbReference>
<reference evidence="2" key="1">
    <citation type="journal article" date="2023" name="Front. Plant Sci.">
        <title>Chromosomal-level genome assembly of Melastoma candidum provides insights into trichome evolution.</title>
        <authorList>
            <person name="Zhong Y."/>
            <person name="Wu W."/>
            <person name="Sun C."/>
            <person name="Zou P."/>
            <person name="Liu Y."/>
            <person name="Dai S."/>
            <person name="Zhou R."/>
        </authorList>
    </citation>
    <scope>NUCLEOTIDE SEQUENCE [LARGE SCALE GENOMIC DNA]</scope>
</reference>
<evidence type="ECO:0000313" key="1">
    <source>
        <dbReference type="EMBL" id="KAI4382254.1"/>
    </source>
</evidence>
<gene>
    <name evidence="1" type="ORF">MLD38_008242</name>
</gene>
<keyword evidence="2" id="KW-1185">Reference proteome</keyword>
<protein>
    <submittedName>
        <fullName evidence="1">Uncharacterized protein</fullName>
    </submittedName>
</protein>
<evidence type="ECO:0000313" key="2">
    <source>
        <dbReference type="Proteomes" id="UP001057402"/>
    </source>
</evidence>
<sequence>MEMELGSVVQFLEGKTVLVTGATGFLAKIFLEKVLRVQPNLKKLFLLLRAADAKAASYRFHNEVIGKDLFRVLKEKTGSSFSSLISEKVTLVPGDIAQQDLGIDDPNMREEMLNETDIVINLAATTKFDDRYDVAFGINTLGAKHVLEFAKGCRNLKVAIHVSTAYVCGEKEGLLPETPYKMGETLNGATGLDIYEEKRLIEDKLIELKAEGATDKEISVAMRDLGISRANKYGWPNTYVFTKTMGEMLVGALKGNLPVVILRPTIITSTYKEPFPGWTEGLRTVDSLAIGYGKGKLKCFLGDLDALIDVIPADMVVNCIMVAAMAHANRPSDAIYQIGSSLRNPVRYSDVQEYGQHHFINHPWINKDGQPVKVGKIKILGSMASFHRYMAIRYLPLLKGLEFANAAFCRSFQGTYTDLNSKIKFAFRMTELYRPYLFFKGVFDDTNTEALRIAANQKGVEADIFYFDPSGIDWKSYFLTIHIPGVVKYLLK</sequence>
<name>A0ACB9RTV3_9MYRT</name>
<accession>A0ACB9RTV3</accession>
<comment type="caution">
    <text evidence="1">The sequence shown here is derived from an EMBL/GenBank/DDBJ whole genome shotgun (WGS) entry which is preliminary data.</text>
</comment>